<protein>
    <submittedName>
        <fullName evidence="1">Uncharacterized protein</fullName>
    </submittedName>
</protein>
<evidence type="ECO:0000313" key="2">
    <source>
        <dbReference type="Proteomes" id="UP000001343"/>
    </source>
</evidence>
<evidence type="ECO:0000313" key="1">
    <source>
        <dbReference type="EMBL" id="EKS01946.1"/>
    </source>
</evidence>
<name>A0AA87MQN7_9LEPT</name>
<gene>
    <name evidence="1" type="ORF">LEP1GSC125_3442</name>
</gene>
<accession>A0AA87MQN7</accession>
<comment type="caution">
    <text evidence="1">The sequence shown here is derived from an EMBL/GenBank/DDBJ whole genome shotgun (WGS) entry which is preliminary data.</text>
</comment>
<reference evidence="1 2" key="1">
    <citation type="journal article" date="2014" name="Int. J. Syst. Evol. Microbiol.">
        <title>Leptospira mayottensis sp. nov., a pathogenic species of the genus Leptospira isolated from humans.</title>
        <authorList>
            <person name="Bourhy P."/>
            <person name="Collet L."/>
            <person name="Brisse S."/>
            <person name="Picardeau M."/>
        </authorList>
    </citation>
    <scope>NUCLEOTIDE SEQUENCE [LARGE SCALE GENOMIC DNA]</scope>
    <source>
        <strain evidence="1 2">200901122</strain>
    </source>
</reference>
<organism evidence="1 2">
    <name type="scientific">Leptospira mayottensis 200901122</name>
    <dbReference type="NCBI Taxonomy" id="1193010"/>
    <lineage>
        <taxon>Bacteria</taxon>
        <taxon>Pseudomonadati</taxon>
        <taxon>Spirochaetota</taxon>
        <taxon>Spirochaetia</taxon>
        <taxon>Leptospirales</taxon>
        <taxon>Leptospiraceae</taxon>
        <taxon>Leptospira</taxon>
    </lineage>
</organism>
<proteinExistence type="predicted"/>
<dbReference type="EMBL" id="AKWM02000005">
    <property type="protein sequence ID" value="EKS01946.1"/>
    <property type="molecule type" value="Genomic_DNA"/>
</dbReference>
<sequence length="48" mass="5758">MESQNSSNRFFQSKIELSSNRKERLISIFNFCSSFSLMNSFQIFRIEE</sequence>
<dbReference type="AlphaFoldDB" id="A0AA87MQN7"/>
<dbReference type="Proteomes" id="UP000001343">
    <property type="component" value="Unassembled WGS sequence"/>
</dbReference>